<feature type="region of interest" description="Disordered" evidence="5">
    <location>
        <begin position="740"/>
        <end position="766"/>
    </location>
</feature>
<dbReference type="PROSITE" id="PS50082">
    <property type="entry name" value="WD_REPEATS_2"/>
    <property type="match status" value="3"/>
</dbReference>
<evidence type="ECO:0000256" key="5">
    <source>
        <dbReference type="SAM" id="MobiDB-lite"/>
    </source>
</evidence>
<dbReference type="PROSITE" id="PS50908">
    <property type="entry name" value="RWD"/>
    <property type="match status" value="1"/>
</dbReference>
<feature type="repeat" description="WD" evidence="4">
    <location>
        <begin position="210"/>
        <end position="252"/>
    </location>
</feature>
<feature type="region of interest" description="Disordered" evidence="5">
    <location>
        <begin position="517"/>
        <end position="553"/>
    </location>
</feature>
<dbReference type="GO" id="GO:0005774">
    <property type="term" value="C:vacuolar membrane"/>
    <property type="evidence" value="ECO:0007669"/>
    <property type="project" value="TreeGrafter"/>
</dbReference>
<feature type="domain" description="RWD" evidence="6">
    <location>
        <begin position="380"/>
        <end position="480"/>
    </location>
</feature>
<organism evidence="9 10">
    <name type="scientific">Cavenderia fasciculata</name>
    <name type="common">Slime mold</name>
    <name type="synonym">Dictyostelium fasciculatum</name>
    <dbReference type="NCBI Taxonomy" id="261658"/>
    <lineage>
        <taxon>Eukaryota</taxon>
        <taxon>Amoebozoa</taxon>
        <taxon>Evosea</taxon>
        <taxon>Eumycetozoa</taxon>
        <taxon>Dictyostelia</taxon>
        <taxon>Acytosteliales</taxon>
        <taxon>Cavenderiaceae</taxon>
        <taxon>Cavenderia</taxon>
    </lineage>
</organism>
<feature type="compositionally biased region" description="Low complexity" evidence="5">
    <location>
        <begin position="740"/>
        <end position="749"/>
    </location>
</feature>
<dbReference type="InterPro" id="IPR006575">
    <property type="entry name" value="RWD_dom"/>
</dbReference>
<dbReference type="Pfam" id="PF01476">
    <property type="entry name" value="LysM"/>
    <property type="match status" value="1"/>
</dbReference>
<dbReference type="SUPFAM" id="SSF54495">
    <property type="entry name" value="UBC-like"/>
    <property type="match status" value="1"/>
</dbReference>
<dbReference type="SUPFAM" id="SSF50978">
    <property type="entry name" value="WD40 repeat-like"/>
    <property type="match status" value="1"/>
</dbReference>
<evidence type="ECO:0000259" key="8">
    <source>
        <dbReference type="PROSITE" id="PS51886"/>
    </source>
</evidence>
<feature type="compositionally biased region" description="Low complexity" evidence="5">
    <location>
        <begin position="521"/>
        <end position="551"/>
    </location>
</feature>
<dbReference type="InterPro" id="IPR019775">
    <property type="entry name" value="WD40_repeat_CS"/>
</dbReference>
<dbReference type="GO" id="GO:1904263">
    <property type="term" value="P:positive regulation of TORC1 signaling"/>
    <property type="evidence" value="ECO:0007669"/>
    <property type="project" value="TreeGrafter"/>
</dbReference>
<name>F4PSZ6_CACFS</name>
<dbReference type="EMBL" id="GL883010">
    <property type="protein sequence ID" value="EGG20785.1"/>
    <property type="molecule type" value="Genomic_DNA"/>
</dbReference>
<evidence type="ECO:0000256" key="3">
    <source>
        <dbReference type="ARBA" id="ARBA00038452"/>
    </source>
</evidence>
<dbReference type="PANTHER" id="PTHR46170">
    <property type="entry name" value="GATOR COMPLEX PROTEIN WDR59"/>
    <property type="match status" value="1"/>
</dbReference>
<reference evidence="10" key="1">
    <citation type="journal article" date="2011" name="Genome Res.">
        <title>Phylogeny-wide analysis of social amoeba genomes highlights ancient origins for complex intercellular communication.</title>
        <authorList>
            <person name="Heidel A.J."/>
            <person name="Lawal H.M."/>
            <person name="Felder M."/>
            <person name="Schilde C."/>
            <person name="Helps N.R."/>
            <person name="Tunggal B."/>
            <person name="Rivero F."/>
            <person name="John U."/>
            <person name="Schleicher M."/>
            <person name="Eichinger L."/>
            <person name="Platzer M."/>
            <person name="Noegel A.A."/>
            <person name="Schaap P."/>
            <person name="Gloeckner G."/>
        </authorList>
    </citation>
    <scope>NUCLEOTIDE SEQUENCE [LARGE SCALE GENOMIC DNA]</scope>
    <source>
        <strain evidence="10">SH3</strain>
    </source>
</reference>
<dbReference type="InterPro" id="IPR006571">
    <property type="entry name" value="TLDc_dom"/>
</dbReference>
<evidence type="ECO:0000256" key="4">
    <source>
        <dbReference type="PROSITE-ProRule" id="PRU00221"/>
    </source>
</evidence>
<dbReference type="GO" id="GO:0034198">
    <property type="term" value="P:cellular response to amino acid starvation"/>
    <property type="evidence" value="ECO:0007669"/>
    <property type="project" value="TreeGrafter"/>
</dbReference>
<dbReference type="STRING" id="1054147.F4PSZ6"/>
<dbReference type="AlphaFoldDB" id="F4PSZ6"/>
<evidence type="ECO:0000313" key="10">
    <source>
        <dbReference type="Proteomes" id="UP000007797"/>
    </source>
</evidence>
<dbReference type="PROSITE" id="PS51886">
    <property type="entry name" value="TLDC"/>
    <property type="match status" value="1"/>
</dbReference>
<dbReference type="Pfam" id="PF07534">
    <property type="entry name" value="TLD"/>
    <property type="match status" value="1"/>
</dbReference>
<evidence type="ECO:0000256" key="1">
    <source>
        <dbReference type="ARBA" id="ARBA00022574"/>
    </source>
</evidence>
<evidence type="ECO:0000256" key="2">
    <source>
        <dbReference type="ARBA" id="ARBA00022737"/>
    </source>
</evidence>
<dbReference type="InterPro" id="IPR036322">
    <property type="entry name" value="WD40_repeat_dom_sf"/>
</dbReference>
<evidence type="ECO:0000259" key="6">
    <source>
        <dbReference type="PROSITE" id="PS50908"/>
    </source>
</evidence>
<dbReference type="GO" id="GO:0035591">
    <property type="term" value="F:signaling adaptor activity"/>
    <property type="evidence" value="ECO:0007669"/>
    <property type="project" value="TreeGrafter"/>
</dbReference>
<feature type="domain" description="TLDc" evidence="8">
    <location>
        <begin position="1076"/>
        <end position="1236"/>
    </location>
</feature>
<feature type="region of interest" description="Disordered" evidence="5">
    <location>
        <begin position="585"/>
        <end position="608"/>
    </location>
</feature>
<gene>
    <name evidence="9" type="primary">lysA</name>
    <name evidence="9" type="ORF">DFA_00650</name>
</gene>
<dbReference type="GeneID" id="14873954"/>
<dbReference type="OMA" id="HIISCKY"/>
<accession>F4PSZ6</accession>
<dbReference type="RefSeq" id="XP_004358635.1">
    <property type="nucleotide sequence ID" value="XM_004358578.1"/>
</dbReference>
<protein>
    <submittedName>
        <fullName evidence="9">WD-40 repeat-containing protein</fullName>
    </submittedName>
</protein>
<dbReference type="InterPro" id="IPR018392">
    <property type="entry name" value="LysM"/>
</dbReference>
<dbReference type="Proteomes" id="UP000007797">
    <property type="component" value="Unassembled WGS sequence"/>
</dbReference>
<dbReference type="InterPro" id="IPR049567">
    <property type="entry name" value="WDR59-like"/>
</dbReference>
<dbReference type="Pfam" id="PF00400">
    <property type="entry name" value="WD40"/>
    <property type="match status" value="3"/>
</dbReference>
<evidence type="ECO:0000259" key="7">
    <source>
        <dbReference type="PROSITE" id="PS51782"/>
    </source>
</evidence>
<dbReference type="SMART" id="SM00320">
    <property type="entry name" value="WD40"/>
    <property type="match status" value="4"/>
</dbReference>
<dbReference type="PROSITE" id="PS50294">
    <property type="entry name" value="WD_REPEATS_REGION"/>
    <property type="match status" value="2"/>
</dbReference>
<feature type="repeat" description="WD" evidence="4">
    <location>
        <begin position="167"/>
        <end position="201"/>
    </location>
</feature>
<feature type="compositionally biased region" description="Polar residues" evidence="5">
    <location>
        <begin position="585"/>
        <end position="603"/>
    </location>
</feature>
<dbReference type="SUPFAM" id="SSF54106">
    <property type="entry name" value="LysM domain"/>
    <property type="match status" value="1"/>
</dbReference>
<dbReference type="OrthoDB" id="26679at2759"/>
<feature type="repeat" description="WD" evidence="4">
    <location>
        <begin position="124"/>
        <end position="166"/>
    </location>
</feature>
<dbReference type="KEGG" id="dfa:DFA_00650"/>
<dbReference type="PANTHER" id="PTHR46170:SF1">
    <property type="entry name" value="GATOR COMPLEX PROTEIN WDR59"/>
    <property type="match status" value="1"/>
</dbReference>
<comment type="similarity">
    <text evidence="3">Belongs to the WD repeat WDR59 family.</text>
</comment>
<keyword evidence="2" id="KW-0677">Repeat</keyword>
<dbReference type="SMART" id="SM00257">
    <property type="entry name" value="LysM"/>
    <property type="match status" value="1"/>
</dbReference>
<evidence type="ECO:0000313" key="9">
    <source>
        <dbReference type="EMBL" id="EGG20785.1"/>
    </source>
</evidence>
<dbReference type="GO" id="GO:0035859">
    <property type="term" value="C:Seh1-associated complex"/>
    <property type="evidence" value="ECO:0007669"/>
    <property type="project" value="TreeGrafter"/>
</dbReference>
<sequence>MIAPSSSSISTTSSNDYQPILSYQMTQGQKYRISSLATDATGQKIALGSERNLYILLLTQDGGDTEEQITLRKTLYPTKDSSSTGNVVLSWCHDKLKSNLISTSNGTNLFVYDTNEEKYVYSFNKAHSRHISSLSWNMADSNILASASGDSFIKIWDLRDQKNASTLINAQSSLNQIEWNPHSSTMIASSHCGEIKIWDIRKFGSPLTSFTAHIGGIPSIEWHHKDKSTILTCGTDRSIKIWDASPPSKLLRSYKIGSPCSLSKFVPFTSQKVVATIQQKGDNEISFWSGSNDSSVMNLVGHQSPVLSFDWRIVDGATPSDPTDRKYYLVSLGKDNFIKMWKFTDEMIGNIVNVDSLLSPESKSIGIGGKRNYPLDLSQELLRIVQEKFSNLTIEKTNMTERICVVNIDNRKIILIISFPSLYPSAAPSFEILIKSSPTTNNIKVQLKKELDRLSLEFIETKKPFLYQLLKKFSEFYSQEIEKEPTCYQNITDFVDSPQISKRTSLTMQPFRLSDYQRQYPSPTDSNNNNNTTQPNTLTSTTSTTTTTIIPPTSPVVLTSIGEYTNGNNSFDHERDLDGEQLRSRSNSATPILQSQQDTSSSGYRHRAGSIGSSFAPLPPNAPYYNSNQSVLFEMYEVKPTDTLTGIALQFNMPRNVIIQTNRLLSDMVIPGQILWVFKKKDRFQQQQQQQGQDLEKIPLDLNNLSINGDLNTSVSSEDSISLTPLASPLIVPTIAILSPQQQSQQQSPFTGNRPRSRSSNSSNININDLFKPVKEEVQMAFQTLDPNFIASSGNGKMDGTIPTIHVEQALTSRGSALITKSTSQNSFDTASDKYSWGSHRTRFTQIPKESIHKEQLICFTKNKRIYGTLTLTPYQFIFQSHYNTDQIFADYIQIISCKYFPNKTEWIAHLSRDWNKEQSLIKKKNQDNHEYDVFIQSEISKLNELEEENTISINGKDKKVLVFPCIYLLIYKDKYIQTLFLRGIDENSVQKSFSFLKKLIVDRKESSPMAVSPVLGSTPINNTATTIPLVKLPPPIPIALPPTLASLGGGSFEEHSYSPKLIQTFTKYEKPLEDALLTSEIFKRLRHYLPIRLQGNDVELKYNSTNDGVSFQTFFRKMKGIKFSILLVKDNGGHVFGAFLSDEIRTKDAKFYGDGETFLFKIYPEFNVWKWSKENDFFIYSTFEYFVVGGGSSFGLWMDTDFLHGSSGVCETFKNQCLSYASDFNPIVVECWSVGA</sequence>
<feature type="domain" description="LysM" evidence="7">
    <location>
        <begin position="634"/>
        <end position="677"/>
    </location>
</feature>
<dbReference type="InterPro" id="IPR036779">
    <property type="entry name" value="LysM_dom_sf"/>
</dbReference>
<proteinExistence type="inferred from homology"/>
<dbReference type="SMART" id="SM00584">
    <property type="entry name" value="TLDc"/>
    <property type="match status" value="1"/>
</dbReference>
<dbReference type="InterPro" id="IPR001680">
    <property type="entry name" value="WD40_rpt"/>
</dbReference>
<dbReference type="PROSITE" id="PS00678">
    <property type="entry name" value="WD_REPEATS_1"/>
    <property type="match status" value="1"/>
</dbReference>
<keyword evidence="1 4" id="KW-0853">WD repeat</keyword>
<dbReference type="Gene3D" id="3.10.350.10">
    <property type="entry name" value="LysM domain"/>
    <property type="match status" value="1"/>
</dbReference>
<keyword evidence="10" id="KW-1185">Reference proteome</keyword>
<dbReference type="InterPro" id="IPR016135">
    <property type="entry name" value="UBQ-conjugating_enzyme/RWD"/>
</dbReference>
<dbReference type="Gene3D" id="2.130.10.10">
    <property type="entry name" value="YVTN repeat-like/Quinoprotein amine dehydrogenase"/>
    <property type="match status" value="2"/>
</dbReference>
<dbReference type="PROSITE" id="PS51782">
    <property type="entry name" value="LYSM"/>
    <property type="match status" value="1"/>
</dbReference>
<dbReference type="CDD" id="cd00118">
    <property type="entry name" value="LysM"/>
    <property type="match status" value="1"/>
</dbReference>
<dbReference type="InterPro" id="IPR015943">
    <property type="entry name" value="WD40/YVTN_repeat-like_dom_sf"/>
</dbReference>